<sequence>MVLIDVLVERSPTRWRVLAELLSRASLVAVDGANSLAPWALVDLLVDGVRRCDAAQI</sequence>
<evidence type="ECO:0000313" key="1">
    <source>
        <dbReference type="EMBL" id="SUZ48481.1"/>
    </source>
</evidence>
<organism evidence="1">
    <name type="scientific">marine metagenome</name>
    <dbReference type="NCBI Taxonomy" id="408172"/>
    <lineage>
        <taxon>unclassified sequences</taxon>
        <taxon>metagenomes</taxon>
        <taxon>ecological metagenomes</taxon>
    </lineage>
</organism>
<accession>A0A381N1L9</accession>
<protein>
    <submittedName>
        <fullName evidence="1">Uncharacterized protein</fullName>
    </submittedName>
</protein>
<gene>
    <name evidence="1" type="ORF">METZ01_LOCUS1335</name>
</gene>
<dbReference type="EMBL" id="UINC01000070">
    <property type="protein sequence ID" value="SUZ48481.1"/>
    <property type="molecule type" value="Genomic_DNA"/>
</dbReference>
<dbReference type="AlphaFoldDB" id="A0A381N1L9"/>
<name>A0A381N1L9_9ZZZZ</name>
<proteinExistence type="predicted"/>
<reference evidence="1" key="1">
    <citation type="submission" date="2018-05" db="EMBL/GenBank/DDBJ databases">
        <authorList>
            <person name="Lanie J.A."/>
            <person name="Ng W.-L."/>
            <person name="Kazmierczak K.M."/>
            <person name="Andrzejewski T.M."/>
            <person name="Davidsen T.M."/>
            <person name="Wayne K.J."/>
            <person name="Tettelin H."/>
            <person name="Glass J.I."/>
            <person name="Rusch D."/>
            <person name="Podicherti R."/>
            <person name="Tsui H.-C.T."/>
            <person name="Winkler M.E."/>
        </authorList>
    </citation>
    <scope>NUCLEOTIDE SEQUENCE</scope>
</reference>